<dbReference type="AlphaFoldDB" id="X0TY81"/>
<comment type="caution">
    <text evidence="1">The sequence shown here is derived from an EMBL/GenBank/DDBJ whole genome shotgun (WGS) entry which is preliminary data.</text>
</comment>
<feature type="non-terminal residue" evidence="1">
    <location>
        <position position="291"/>
    </location>
</feature>
<gene>
    <name evidence="1" type="ORF">S01H1_20012</name>
</gene>
<dbReference type="InterPro" id="IPR011045">
    <property type="entry name" value="N2O_reductase_N"/>
</dbReference>
<dbReference type="EMBL" id="BARS01010889">
    <property type="protein sequence ID" value="GAF98254.1"/>
    <property type="molecule type" value="Genomic_DNA"/>
</dbReference>
<name>X0TY81_9ZZZZ</name>
<dbReference type="SUPFAM" id="SSF50974">
    <property type="entry name" value="Nitrous oxide reductase, N-terminal domain"/>
    <property type="match status" value="1"/>
</dbReference>
<protein>
    <submittedName>
        <fullName evidence="1">Uncharacterized protein</fullName>
    </submittedName>
</protein>
<proteinExistence type="predicted"/>
<sequence length="291" mass="29900">PLLDDIHIVTPELALVTASSYEEVLFFNPALGELIEVDVSVPAAFAAFDNPLLPAPGAPAESRTAVSTFACVRPPDGALDSRGGLISNTVPDAGWCDSAQPSYFASFTSGAALVNDRLFVSASNLGDDAGTPDTQYLPGAVLVYDADWSVDPPTLSPSELAPVLITTGFNPSHVTSFEVAGRAFVLVTVSGAIGVAEDDPDTDEIEAAGIALTEGSVDVIDAESLEIVATIPLGFAGLSPSGLRVDQTGRVGVVGSVIGRQLYAVDLAPLADLPDSVAEPIRLDGQGRIQA</sequence>
<evidence type="ECO:0000313" key="1">
    <source>
        <dbReference type="EMBL" id="GAF98254.1"/>
    </source>
</evidence>
<reference evidence="1" key="1">
    <citation type="journal article" date="2014" name="Front. Microbiol.">
        <title>High frequency of phylogenetically diverse reductive dehalogenase-homologous genes in deep subseafloor sedimentary metagenomes.</title>
        <authorList>
            <person name="Kawai M."/>
            <person name="Futagami T."/>
            <person name="Toyoda A."/>
            <person name="Takaki Y."/>
            <person name="Nishi S."/>
            <person name="Hori S."/>
            <person name="Arai W."/>
            <person name="Tsubouchi T."/>
            <person name="Morono Y."/>
            <person name="Uchiyama I."/>
            <person name="Ito T."/>
            <person name="Fujiyama A."/>
            <person name="Inagaki F."/>
            <person name="Takami H."/>
        </authorList>
    </citation>
    <scope>NUCLEOTIDE SEQUENCE</scope>
    <source>
        <strain evidence="1">Expedition CK06-06</strain>
    </source>
</reference>
<organism evidence="1">
    <name type="scientific">marine sediment metagenome</name>
    <dbReference type="NCBI Taxonomy" id="412755"/>
    <lineage>
        <taxon>unclassified sequences</taxon>
        <taxon>metagenomes</taxon>
        <taxon>ecological metagenomes</taxon>
    </lineage>
</organism>
<feature type="non-terminal residue" evidence="1">
    <location>
        <position position="1"/>
    </location>
</feature>
<accession>X0TY81</accession>